<feature type="domain" description="XdhC- CoxI" evidence="1">
    <location>
        <begin position="28"/>
        <end position="84"/>
    </location>
</feature>
<reference evidence="3 4" key="1">
    <citation type="submission" date="2022-12" db="EMBL/GenBank/DDBJ databases">
        <title>Two new species, Stenotrophomonas aracearum and Stenotrophomonas oahuensis, isolated from Anthurium (Araceae family) in Hawaii.</title>
        <authorList>
            <person name="Chunag S.C."/>
            <person name="Dobhal S."/>
            <person name="Alvarez A."/>
            <person name="Arif M."/>
        </authorList>
    </citation>
    <scope>NUCLEOTIDE SEQUENCE [LARGE SCALE GENOMIC DNA]</scope>
    <source>
        <strain evidence="3 4">A5586</strain>
    </source>
</reference>
<evidence type="ECO:0000313" key="4">
    <source>
        <dbReference type="Proteomes" id="UP001302072"/>
    </source>
</evidence>
<accession>A0ABY9YP02</accession>
<organism evidence="3 4">
    <name type="scientific">Stenotrophomonas oahuensis</name>
    <dbReference type="NCBI Taxonomy" id="3003271"/>
    <lineage>
        <taxon>Bacteria</taxon>
        <taxon>Pseudomonadati</taxon>
        <taxon>Pseudomonadota</taxon>
        <taxon>Gammaproteobacteria</taxon>
        <taxon>Lysobacterales</taxon>
        <taxon>Lysobacteraceae</taxon>
        <taxon>Stenotrophomonas</taxon>
    </lineage>
</organism>
<name>A0ABY9YP02_9GAMM</name>
<dbReference type="EMBL" id="CP115541">
    <property type="protein sequence ID" value="WNH52175.1"/>
    <property type="molecule type" value="Genomic_DNA"/>
</dbReference>
<dbReference type="Proteomes" id="UP001302072">
    <property type="component" value="Chromosome"/>
</dbReference>
<evidence type="ECO:0000259" key="1">
    <source>
        <dbReference type="Pfam" id="PF02625"/>
    </source>
</evidence>
<dbReference type="PANTHER" id="PTHR30388:SF4">
    <property type="entry name" value="MOLYBDENUM COFACTOR INSERTION CHAPERONE PAOD"/>
    <property type="match status" value="1"/>
</dbReference>
<dbReference type="Pfam" id="PF13478">
    <property type="entry name" value="XdhC_C"/>
    <property type="match status" value="1"/>
</dbReference>
<sequence>MSAHGHPAPLDVEEGNPARVLRAAVEALHTGQRAALAAVLETEGSTYTRAGTLALFTDHGHVGWLSGGCLEPEIERRAMQAVDREALEWLEIDTRDDDALFSGNAVGCRGRQRVVLLPLPALTRLEPLFSAWLHGDGTLDMTVQTNGAVTCQFADVRMREQVHGSPPDWPGILDAWTLRWRRPPRVLIYGAGPEAVPLRPLLEGLGWSVSISEPRAAWRARVPDASFTEEALTRLRPDAALVMHHNFERDLEALQLLAVSTVPFIGLLGPERRREDLFQVLPESLRILLLPRLRSPIGMPLGGRGPEAIALSIAAQLQAWRHGVHGELQ</sequence>
<proteinExistence type="predicted"/>
<dbReference type="PANTHER" id="PTHR30388">
    <property type="entry name" value="ALDEHYDE OXIDOREDUCTASE MOLYBDENUM COFACTOR ASSEMBLY PROTEIN"/>
    <property type="match status" value="1"/>
</dbReference>
<dbReference type="InterPro" id="IPR003777">
    <property type="entry name" value="XdhC_CoxI"/>
</dbReference>
<dbReference type="InterPro" id="IPR052698">
    <property type="entry name" value="MoCofactor_Util/Proc"/>
</dbReference>
<dbReference type="Pfam" id="PF02625">
    <property type="entry name" value="XdhC_CoxI"/>
    <property type="match status" value="1"/>
</dbReference>
<gene>
    <name evidence="3" type="ORF">PDM29_17825</name>
</gene>
<dbReference type="InterPro" id="IPR027051">
    <property type="entry name" value="XdhC_Rossmann_dom"/>
</dbReference>
<protein>
    <submittedName>
        <fullName evidence="3">XdhC family protein</fullName>
    </submittedName>
</protein>
<dbReference type="RefSeq" id="WP_311191380.1">
    <property type="nucleotide sequence ID" value="NZ_CP115541.1"/>
</dbReference>
<dbReference type="Gene3D" id="3.40.50.720">
    <property type="entry name" value="NAD(P)-binding Rossmann-like Domain"/>
    <property type="match status" value="1"/>
</dbReference>
<evidence type="ECO:0000313" key="3">
    <source>
        <dbReference type="EMBL" id="WNH52175.1"/>
    </source>
</evidence>
<feature type="domain" description="XdhC Rossmann" evidence="2">
    <location>
        <begin position="186"/>
        <end position="317"/>
    </location>
</feature>
<evidence type="ECO:0000259" key="2">
    <source>
        <dbReference type="Pfam" id="PF13478"/>
    </source>
</evidence>
<keyword evidence="4" id="KW-1185">Reference proteome</keyword>